<gene>
    <name evidence="4" type="ORF">FRZ00_34805</name>
</gene>
<evidence type="ECO:0000313" key="5">
    <source>
        <dbReference type="Proteomes" id="UP000327000"/>
    </source>
</evidence>
<dbReference type="EMBL" id="VOKX01000145">
    <property type="protein sequence ID" value="KAB7832519.1"/>
    <property type="molecule type" value="Genomic_DNA"/>
</dbReference>
<dbReference type="OrthoDB" id="9770771at2"/>
<dbReference type="Pfam" id="PF01068">
    <property type="entry name" value="DNA_ligase_A_M"/>
    <property type="match status" value="1"/>
</dbReference>
<dbReference type="GO" id="GO:0006310">
    <property type="term" value="P:DNA recombination"/>
    <property type="evidence" value="ECO:0007669"/>
    <property type="project" value="InterPro"/>
</dbReference>
<dbReference type="SUPFAM" id="SSF56091">
    <property type="entry name" value="DNA ligase/mRNA capping enzyme, catalytic domain"/>
    <property type="match status" value="1"/>
</dbReference>
<keyword evidence="2 4" id="KW-0436">Ligase</keyword>
<dbReference type="Proteomes" id="UP000327000">
    <property type="component" value="Unassembled WGS sequence"/>
</dbReference>
<name>A0A5N5VWK9_STRMB</name>
<dbReference type="CDD" id="cd07970">
    <property type="entry name" value="OBF_DNA_ligase_LigC"/>
    <property type="match status" value="1"/>
</dbReference>
<evidence type="ECO:0000256" key="1">
    <source>
        <dbReference type="ARBA" id="ARBA00007572"/>
    </source>
</evidence>
<dbReference type="AlphaFoldDB" id="A0A5N5VWK9"/>
<evidence type="ECO:0000256" key="2">
    <source>
        <dbReference type="ARBA" id="ARBA00022598"/>
    </source>
</evidence>
<dbReference type="Gene3D" id="3.30.470.30">
    <property type="entry name" value="DNA ligase/mRNA capping enzyme"/>
    <property type="match status" value="1"/>
</dbReference>
<accession>A0A5N5VWK9</accession>
<dbReference type="InterPro" id="IPR012310">
    <property type="entry name" value="DNA_ligase_ATP-dep_cent"/>
</dbReference>
<keyword evidence="5" id="KW-1185">Reference proteome</keyword>
<reference evidence="4 5" key="1">
    <citation type="journal article" date="2019" name="Microb. Cell Fact.">
        <title>Exploring novel herbicidin analogues by transcriptional regulator overexpression and MS/MS molecular networking.</title>
        <authorList>
            <person name="Shi Y."/>
            <person name="Gu R."/>
            <person name="Li Y."/>
            <person name="Wang X."/>
            <person name="Ren W."/>
            <person name="Li X."/>
            <person name="Wang L."/>
            <person name="Xie Y."/>
            <person name="Hong B."/>
        </authorList>
    </citation>
    <scope>NUCLEOTIDE SEQUENCE [LARGE SCALE GENOMIC DNA]</scope>
    <source>
        <strain evidence="4 5">US-43</strain>
    </source>
</reference>
<organism evidence="4 5">
    <name type="scientific">Streptomyces mobaraensis</name>
    <name type="common">Streptoverticillium mobaraense</name>
    <dbReference type="NCBI Taxonomy" id="35621"/>
    <lineage>
        <taxon>Bacteria</taxon>
        <taxon>Bacillati</taxon>
        <taxon>Actinomycetota</taxon>
        <taxon>Actinomycetes</taxon>
        <taxon>Kitasatosporales</taxon>
        <taxon>Streptomycetaceae</taxon>
        <taxon>Streptomyces</taxon>
    </lineage>
</organism>
<proteinExistence type="inferred from homology"/>
<dbReference type="InterPro" id="IPR050191">
    <property type="entry name" value="ATP-dep_DNA_ligase"/>
</dbReference>
<feature type="domain" description="ATP-dependent DNA ligase family profile" evidence="3">
    <location>
        <begin position="14"/>
        <end position="193"/>
    </location>
</feature>
<dbReference type="PANTHER" id="PTHR45674">
    <property type="entry name" value="DNA LIGASE 1/3 FAMILY MEMBER"/>
    <property type="match status" value="1"/>
</dbReference>
<comment type="similarity">
    <text evidence="1">Belongs to the ATP-dependent DNA ligase family.</text>
</comment>
<evidence type="ECO:0000259" key="3">
    <source>
        <dbReference type="Pfam" id="PF01068"/>
    </source>
</evidence>
<dbReference type="GO" id="GO:0003910">
    <property type="term" value="F:DNA ligase (ATP) activity"/>
    <property type="evidence" value="ECO:0007669"/>
    <property type="project" value="InterPro"/>
</dbReference>
<dbReference type="GO" id="GO:0006281">
    <property type="term" value="P:DNA repair"/>
    <property type="evidence" value="ECO:0007669"/>
    <property type="project" value="InterPro"/>
</dbReference>
<evidence type="ECO:0000313" key="4">
    <source>
        <dbReference type="EMBL" id="KAB7832519.1"/>
    </source>
</evidence>
<protein>
    <submittedName>
        <fullName evidence="4">ATP-dependent DNA ligase</fullName>
    </submittedName>
</protein>
<dbReference type="InterPro" id="IPR044117">
    <property type="entry name" value="OBF_LigC-like"/>
</dbReference>
<sequence>MLAASLDCLPDDLTGMQCEAKWDGFRALATRAEDGSVQLVSRRGTALGGAFPDIAAAAERDLPPGTLVDGELVIQSEGKLVFEALQQRLRSRRTAQRQADTLPAHMVLFDLLHTPSDGAIMAWPYHRRRAALERLFADCALGPPWTLCPATDDRTVMEEWLSPAWAAVGIDGVLLKPRQSPYTPGRRGGWRKVRSRQTTEALVGAVSPSRTTPRSVLLGRLDADGRLHYVGRTTPLSTTEAALLADILTPAGPDHPWSGRRFSPSWSSAKNLAVDLAIPELVAEIAADTAVDAAGRFRHLTRWVRLRLDMTAVDVLRFGEGNRPADG</sequence>
<comment type="caution">
    <text evidence="4">The sequence shown here is derived from an EMBL/GenBank/DDBJ whole genome shotgun (WGS) entry which is preliminary data.</text>
</comment>
<dbReference type="GO" id="GO:0005524">
    <property type="term" value="F:ATP binding"/>
    <property type="evidence" value="ECO:0007669"/>
    <property type="project" value="InterPro"/>
</dbReference>
<dbReference type="PANTHER" id="PTHR45674:SF4">
    <property type="entry name" value="DNA LIGASE 1"/>
    <property type="match status" value="1"/>
</dbReference>